<accession>A0A0A7FS87</accession>
<dbReference type="SUPFAM" id="SSF47413">
    <property type="entry name" value="lambda repressor-like DNA-binding domains"/>
    <property type="match status" value="1"/>
</dbReference>
<gene>
    <name evidence="2" type="ORF">U729_1542</name>
</gene>
<protein>
    <submittedName>
        <fullName evidence="2">Helix-turn-helix family protein</fullName>
    </submittedName>
</protein>
<dbReference type="RefSeq" id="WP_039313263.1">
    <property type="nucleotide sequence ID" value="NZ_CP006905.1"/>
</dbReference>
<dbReference type="GO" id="GO:0003677">
    <property type="term" value="F:DNA binding"/>
    <property type="evidence" value="ECO:0007669"/>
    <property type="project" value="InterPro"/>
</dbReference>
<reference evidence="2 3" key="1">
    <citation type="journal article" date="2015" name="Infect. Genet. Evol.">
        <title>Genomic sequences of six botulinum neurotoxin-producing strains representing three clostridial species illustrate the mobility and diversity of botulinum neurotoxin genes.</title>
        <authorList>
            <person name="Smith T.J."/>
            <person name="Hill K.K."/>
            <person name="Xie G."/>
            <person name="Foley B.T."/>
            <person name="Williamson C.H."/>
            <person name="Foster J.T."/>
            <person name="Johnson S.L."/>
            <person name="Chertkov O."/>
            <person name="Teshima H."/>
            <person name="Gibbons H.S."/>
            <person name="Johnsky L.A."/>
            <person name="Karavis M.A."/>
            <person name="Smith L.A."/>
        </authorList>
    </citation>
    <scope>NUCLEOTIDE SEQUENCE [LARGE SCALE GENOMIC DNA]</scope>
    <source>
        <strain evidence="2">Sullivan</strain>
    </source>
</reference>
<dbReference type="Proteomes" id="UP000030635">
    <property type="component" value="Chromosome"/>
</dbReference>
<dbReference type="PROSITE" id="PS50943">
    <property type="entry name" value="HTH_CROC1"/>
    <property type="match status" value="1"/>
</dbReference>
<dbReference type="Gene3D" id="1.10.260.40">
    <property type="entry name" value="lambda repressor-like DNA-binding domains"/>
    <property type="match status" value="1"/>
</dbReference>
<organism evidence="2 3">
    <name type="scientific">Clostridium baratii str. Sullivan</name>
    <dbReference type="NCBI Taxonomy" id="1415775"/>
    <lineage>
        <taxon>Bacteria</taxon>
        <taxon>Bacillati</taxon>
        <taxon>Bacillota</taxon>
        <taxon>Clostridia</taxon>
        <taxon>Eubacteriales</taxon>
        <taxon>Clostridiaceae</taxon>
        <taxon>Clostridium</taxon>
    </lineage>
</organism>
<sequence length="61" mass="6837">MVNNFKLKRLSKCLSQKELANLSNVSINTISKLENGKVNTTQLGLIKRVSIVLDCTIDELF</sequence>
<name>A0A0A7FS87_9CLOT</name>
<dbReference type="CDD" id="cd00093">
    <property type="entry name" value="HTH_XRE"/>
    <property type="match status" value="1"/>
</dbReference>
<dbReference type="HOGENOM" id="CLU_066192_44_5_9"/>
<dbReference type="KEGG" id="cbv:U729_1542"/>
<dbReference type="InterPro" id="IPR001387">
    <property type="entry name" value="Cro/C1-type_HTH"/>
</dbReference>
<dbReference type="Pfam" id="PF01381">
    <property type="entry name" value="HTH_3"/>
    <property type="match status" value="1"/>
</dbReference>
<keyword evidence="3" id="KW-1185">Reference proteome</keyword>
<proteinExistence type="predicted"/>
<dbReference type="SMART" id="SM00530">
    <property type="entry name" value="HTH_XRE"/>
    <property type="match status" value="1"/>
</dbReference>
<evidence type="ECO:0000259" key="1">
    <source>
        <dbReference type="PROSITE" id="PS50943"/>
    </source>
</evidence>
<dbReference type="AlphaFoldDB" id="A0A0A7FS87"/>
<dbReference type="InterPro" id="IPR010982">
    <property type="entry name" value="Lambda_DNA-bd_dom_sf"/>
</dbReference>
<evidence type="ECO:0000313" key="3">
    <source>
        <dbReference type="Proteomes" id="UP000030635"/>
    </source>
</evidence>
<dbReference type="EMBL" id="CP006905">
    <property type="protein sequence ID" value="AIY82509.1"/>
    <property type="molecule type" value="Genomic_DNA"/>
</dbReference>
<evidence type="ECO:0000313" key="2">
    <source>
        <dbReference type="EMBL" id="AIY82509.1"/>
    </source>
</evidence>
<feature type="domain" description="HTH cro/C1-type" evidence="1">
    <location>
        <begin position="5"/>
        <end position="60"/>
    </location>
</feature>